<reference evidence="3 4" key="1">
    <citation type="submission" date="2017-08" db="EMBL/GenBank/DDBJ databases">
        <title>Infants hospitalized years apart are colonized by the same room-sourced microbial strains.</title>
        <authorList>
            <person name="Brooks B."/>
            <person name="Olm M.R."/>
            <person name="Firek B.A."/>
            <person name="Baker R."/>
            <person name="Thomas B.C."/>
            <person name="Morowitz M.J."/>
            <person name="Banfield J.F."/>
        </authorList>
    </citation>
    <scope>NUCLEOTIDE SEQUENCE [LARGE SCALE GENOMIC DNA]</scope>
    <source>
        <strain evidence="3">S2_005_003_R2_43</strain>
    </source>
</reference>
<name>A0A2W5MBG1_ANCNO</name>
<feature type="chain" id="PRO_5015893245" description="Porin" evidence="2">
    <location>
        <begin position="29"/>
        <end position="622"/>
    </location>
</feature>
<dbReference type="EMBL" id="QFPN01000003">
    <property type="protein sequence ID" value="PZQ17167.1"/>
    <property type="molecule type" value="Genomic_DNA"/>
</dbReference>
<evidence type="ECO:0000256" key="1">
    <source>
        <dbReference type="SAM" id="MobiDB-lite"/>
    </source>
</evidence>
<comment type="caution">
    <text evidence="3">The sequence shown here is derived from an EMBL/GenBank/DDBJ whole genome shotgun (WGS) entry which is preliminary data.</text>
</comment>
<evidence type="ECO:0000313" key="3">
    <source>
        <dbReference type="EMBL" id="PZQ17167.1"/>
    </source>
</evidence>
<organism evidence="3 4">
    <name type="scientific">Ancylobacter novellus</name>
    <name type="common">Thiobacillus novellus</name>
    <dbReference type="NCBI Taxonomy" id="921"/>
    <lineage>
        <taxon>Bacteria</taxon>
        <taxon>Pseudomonadati</taxon>
        <taxon>Pseudomonadota</taxon>
        <taxon>Alphaproteobacteria</taxon>
        <taxon>Hyphomicrobiales</taxon>
        <taxon>Xanthobacteraceae</taxon>
        <taxon>Ancylobacter</taxon>
    </lineage>
</organism>
<evidence type="ECO:0000313" key="4">
    <source>
        <dbReference type="Proteomes" id="UP000249577"/>
    </source>
</evidence>
<accession>A0A2W5MBG1</accession>
<evidence type="ECO:0000256" key="2">
    <source>
        <dbReference type="SAM" id="SignalP"/>
    </source>
</evidence>
<proteinExistence type="predicted"/>
<feature type="compositionally biased region" description="Low complexity" evidence="1">
    <location>
        <begin position="97"/>
        <end position="106"/>
    </location>
</feature>
<keyword evidence="2" id="KW-0732">Signal</keyword>
<sequence>MSIHLARGRLRPLLLSAGALALAAPAMAETPAEPRPSVSRKAAVSSNSTINLVNLLVKQGVLTQEQADGLIKQAEDEAYVARQAARDANAKAEEAARQAGAAQAAASPPGTKRVTYVPDYVKKQIRDEIREEVMSKAEKEGWASPGKYPEWAERIRFFGDMRARYEMVSYPKGNAPDFVNFGAINGGAPYDVSPANTAFPPYFNTAEDRNRFRLRARVGLEADVTENFTAGFRIATGENNSPVSTNQSFGANGGDFSKYALWLDRAYVAWRPFDSAPVVVDDGLVSKLAAPRENTRELTIYFGRFDNPFFTNTELVWDSDLGFDGVAAKASYELSNGLRPFVAAGAFPIYNTDLNAGFNLDQDNNFPSKSKSHDKYLFGGQLGLGGQVAEDYSFKVAASFFDFSNVKGKLSSPCFVSSASTVCDTDITRPSFAQKGNTYRPLRNIVPYEGNDFGQSNQYQYYGLASDFRTLVLAGQIDLARFDPIHVTLDGEFVKNLAFNKSQVSKVAVNNLGPVDANGDSHFVGGDTGWAAMLTVGHKEIKKLWDWKVHVGYRRLESDATVDAFTDSDFGLGGTNLKGYTIGGSLGLADNVWASAKWMSADSVAGAPYSVDILQLDLNAKF</sequence>
<dbReference type="Proteomes" id="UP000249577">
    <property type="component" value="Unassembled WGS sequence"/>
</dbReference>
<dbReference type="Pfam" id="PF16930">
    <property type="entry name" value="Porin_5"/>
    <property type="match status" value="1"/>
</dbReference>
<dbReference type="AlphaFoldDB" id="A0A2W5MBG1"/>
<feature type="region of interest" description="Disordered" evidence="1">
    <location>
        <begin position="91"/>
        <end position="110"/>
    </location>
</feature>
<evidence type="ECO:0008006" key="5">
    <source>
        <dbReference type="Google" id="ProtNLM"/>
    </source>
</evidence>
<dbReference type="InterPro" id="IPR032638">
    <property type="entry name" value="Porin_5"/>
</dbReference>
<protein>
    <recommendedName>
        <fullName evidence="5">Porin</fullName>
    </recommendedName>
</protein>
<gene>
    <name evidence="3" type="ORF">DI565_07295</name>
</gene>
<feature type="signal peptide" evidence="2">
    <location>
        <begin position="1"/>
        <end position="28"/>
    </location>
</feature>